<accession>A0A4Q8QFJ4</accession>
<keyword evidence="2" id="KW-1185">Reference proteome</keyword>
<sequence length="285" mass="32005">MQPKPLGFTLLTNLEYNFLFNEGGDNLVSFFATLRFHKKGAVIKKIGKKGVTATISAATGLSRTAIERYLSKLLDFGLVVLHKNGNVAVKGRKWTYRHLPKQRKLKLLPMLIYSKFTDTKMSSRYIRVHSNLKSQIPQIVKRTERIKLLEELTSGSTKKLSDLKRAKQLEKDGLTVADLAESRLNSTLSNLGFDKLIRPSENKNTKSAGNYHKSKMLGSNLINQKRVIELKYPGIQNKKFAKEMSEDDDFKGGAFVTSKGICVESSPHISISSLTPLSRFKKKAS</sequence>
<protein>
    <submittedName>
        <fullName evidence="1">Uncharacterized protein</fullName>
    </submittedName>
</protein>
<name>A0A4Q8QFJ4_9FLAO</name>
<dbReference type="RefSeq" id="WP_130608542.1">
    <property type="nucleotide sequence ID" value="NZ_SGIU01000001.1"/>
</dbReference>
<dbReference type="Proteomes" id="UP000291981">
    <property type="component" value="Unassembled WGS sequence"/>
</dbReference>
<gene>
    <name evidence="1" type="ORF">EW142_01290</name>
</gene>
<organism evidence="1 2">
    <name type="scientific">Flagellimonas allohymeniacidonis</name>
    <dbReference type="NCBI Taxonomy" id="2517819"/>
    <lineage>
        <taxon>Bacteria</taxon>
        <taxon>Pseudomonadati</taxon>
        <taxon>Bacteroidota</taxon>
        <taxon>Flavobacteriia</taxon>
        <taxon>Flavobacteriales</taxon>
        <taxon>Flavobacteriaceae</taxon>
        <taxon>Flagellimonas</taxon>
    </lineage>
</organism>
<reference evidence="1 2" key="1">
    <citation type="submission" date="2019-02" db="EMBL/GenBank/DDBJ databases">
        <title>Draft genome sequence of Muricauda sp. 176CP4-71.</title>
        <authorList>
            <person name="Park J.-S."/>
        </authorList>
    </citation>
    <scope>NUCLEOTIDE SEQUENCE [LARGE SCALE GENOMIC DNA]</scope>
    <source>
        <strain evidence="1 2">176CP4-71</strain>
    </source>
</reference>
<comment type="caution">
    <text evidence="1">The sequence shown here is derived from an EMBL/GenBank/DDBJ whole genome shotgun (WGS) entry which is preliminary data.</text>
</comment>
<dbReference type="AlphaFoldDB" id="A0A4Q8QFJ4"/>
<proteinExistence type="predicted"/>
<evidence type="ECO:0000313" key="1">
    <source>
        <dbReference type="EMBL" id="TAI48467.1"/>
    </source>
</evidence>
<dbReference type="EMBL" id="SGIU01000001">
    <property type="protein sequence ID" value="TAI48467.1"/>
    <property type="molecule type" value="Genomic_DNA"/>
</dbReference>
<evidence type="ECO:0000313" key="2">
    <source>
        <dbReference type="Proteomes" id="UP000291981"/>
    </source>
</evidence>